<comment type="caution">
    <text evidence="2">The sequence shown here is derived from an EMBL/GenBank/DDBJ whole genome shotgun (WGS) entry which is preliminary data.</text>
</comment>
<feature type="transmembrane region" description="Helical" evidence="1">
    <location>
        <begin position="6"/>
        <end position="23"/>
    </location>
</feature>
<keyword evidence="3" id="KW-1185">Reference proteome</keyword>
<reference evidence="2" key="1">
    <citation type="submission" date="2023-01" db="EMBL/GenBank/DDBJ databases">
        <title>Metagenome sequencing of chrysophaentin producing Chrysophaeum taylorii.</title>
        <authorList>
            <person name="Davison J."/>
            <person name="Bewley C."/>
        </authorList>
    </citation>
    <scope>NUCLEOTIDE SEQUENCE</scope>
    <source>
        <strain evidence="2">NIES-1699</strain>
    </source>
</reference>
<sequence>MGFLALSVSAINLGLYLCFYTAYSKANKKLDFDLLTEVLTVRKSLNHTLVELNKAISLAGLTNLCLAMLFATMRKSLLWHAMLLLWSHTAYSIYKFYGSDHIPRIETWTTNPWLDFRSDNSKAKVSALKKVAVVFGLLGQFLLAFSSLAATTLVAAVAHFYTIELDYKLSLKVRPYA</sequence>
<feature type="transmembrane region" description="Helical" evidence="1">
    <location>
        <begin position="52"/>
        <end position="71"/>
    </location>
</feature>
<dbReference type="EMBL" id="JAQMWT010000546">
    <property type="protein sequence ID" value="KAJ8599768.1"/>
    <property type="molecule type" value="Genomic_DNA"/>
</dbReference>
<dbReference type="AlphaFoldDB" id="A0AAD7UA15"/>
<accession>A0AAD7UA15</accession>
<evidence type="ECO:0000313" key="2">
    <source>
        <dbReference type="EMBL" id="KAJ8599768.1"/>
    </source>
</evidence>
<evidence type="ECO:0000313" key="3">
    <source>
        <dbReference type="Proteomes" id="UP001230188"/>
    </source>
</evidence>
<protein>
    <submittedName>
        <fullName evidence="2">Uncharacterized protein</fullName>
    </submittedName>
</protein>
<gene>
    <name evidence="2" type="ORF">CTAYLR_003416</name>
</gene>
<evidence type="ECO:0000256" key="1">
    <source>
        <dbReference type="SAM" id="Phobius"/>
    </source>
</evidence>
<name>A0AAD7UA15_9STRA</name>
<keyword evidence="1" id="KW-1133">Transmembrane helix</keyword>
<feature type="transmembrane region" description="Helical" evidence="1">
    <location>
        <begin position="131"/>
        <end position="161"/>
    </location>
</feature>
<keyword evidence="1" id="KW-0812">Transmembrane</keyword>
<proteinExistence type="predicted"/>
<dbReference type="Proteomes" id="UP001230188">
    <property type="component" value="Unassembled WGS sequence"/>
</dbReference>
<keyword evidence="1" id="KW-0472">Membrane</keyword>
<organism evidence="2 3">
    <name type="scientific">Chrysophaeum taylorii</name>
    <dbReference type="NCBI Taxonomy" id="2483200"/>
    <lineage>
        <taxon>Eukaryota</taxon>
        <taxon>Sar</taxon>
        <taxon>Stramenopiles</taxon>
        <taxon>Ochrophyta</taxon>
        <taxon>Pelagophyceae</taxon>
        <taxon>Pelagomonadales</taxon>
        <taxon>Pelagomonadaceae</taxon>
        <taxon>Chrysophaeum</taxon>
    </lineage>
</organism>